<dbReference type="Pfam" id="PF00873">
    <property type="entry name" value="ACR_tran"/>
    <property type="match status" value="1"/>
</dbReference>
<gene>
    <name evidence="1" type="ORF">S12H4_16735</name>
</gene>
<feature type="non-terminal residue" evidence="1">
    <location>
        <position position="1"/>
    </location>
</feature>
<accession>X1RIW6</accession>
<dbReference type="PANTHER" id="PTHR32063">
    <property type="match status" value="1"/>
</dbReference>
<comment type="caution">
    <text evidence="1">The sequence shown here is derived from an EMBL/GenBank/DDBJ whole genome shotgun (WGS) entry which is preliminary data.</text>
</comment>
<dbReference type="GO" id="GO:0042910">
    <property type="term" value="F:xenobiotic transmembrane transporter activity"/>
    <property type="evidence" value="ECO:0007669"/>
    <property type="project" value="TreeGrafter"/>
</dbReference>
<reference evidence="1" key="1">
    <citation type="journal article" date="2014" name="Front. Microbiol.">
        <title>High frequency of phylogenetically diverse reductive dehalogenase-homologous genes in deep subseafloor sedimentary metagenomes.</title>
        <authorList>
            <person name="Kawai M."/>
            <person name="Futagami T."/>
            <person name="Toyoda A."/>
            <person name="Takaki Y."/>
            <person name="Nishi S."/>
            <person name="Hori S."/>
            <person name="Arai W."/>
            <person name="Tsubouchi T."/>
            <person name="Morono Y."/>
            <person name="Uchiyama I."/>
            <person name="Ito T."/>
            <person name="Fujiyama A."/>
            <person name="Inagaki F."/>
            <person name="Takami H."/>
        </authorList>
    </citation>
    <scope>NUCLEOTIDE SEQUENCE</scope>
    <source>
        <strain evidence="1">Expedition CK06-06</strain>
    </source>
</reference>
<dbReference type="PANTHER" id="PTHR32063:SF0">
    <property type="entry name" value="SWARMING MOTILITY PROTEIN SWRC"/>
    <property type="match status" value="1"/>
</dbReference>
<dbReference type="GO" id="GO:0005886">
    <property type="term" value="C:plasma membrane"/>
    <property type="evidence" value="ECO:0007669"/>
    <property type="project" value="TreeGrafter"/>
</dbReference>
<dbReference type="EMBL" id="BARW01008118">
    <property type="protein sequence ID" value="GAI80563.1"/>
    <property type="molecule type" value="Genomic_DNA"/>
</dbReference>
<evidence type="ECO:0000313" key="1">
    <source>
        <dbReference type="EMBL" id="GAI80563.1"/>
    </source>
</evidence>
<proteinExistence type="predicted"/>
<evidence type="ECO:0008006" key="2">
    <source>
        <dbReference type="Google" id="ProtNLM"/>
    </source>
</evidence>
<dbReference type="AlphaFoldDB" id="X1RIW6"/>
<dbReference type="Gene3D" id="3.30.2090.10">
    <property type="entry name" value="Multidrug efflux transporter AcrB TolC docking domain, DN and DC subdomains"/>
    <property type="match status" value="1"/>
</dbReference>
<dbReference type="SUPFAM" id="SSF82714">
    <property type="entry name" value="Multidrug efflux transporter AcrB TolC docking domain, DN and DC subdomains"/>
    <property type="match status" value="1"/>
</dbReference>
<protein>
    <recommendedName>
        <fullName evidence="2">Acriflavin resistance protein</fullName>
    </recommendedName>
</protein>
<dbReference type="InterPro" id="IPR001036">
    <property type="entry name" value="Acrflvin-R"/>
</dbReference>
<dbReference type="Gene3D" id="3.30.70.1430">
    <property type="entry name" value="Multidrug efflux transporter AcrB pore domain"/>
    <property type="match status" value="1"/>
</dbReference>
<sequence length="211" mass="23676">DEESVFEDKNTASIKIILKKEYQESSGSFIAAISNILKDIPDMEARFILSESALQQTLGTEEAPFVVEVKGEEFDQIENLTNQVKEKMLEMEDLYNVKTSIEEGTPEVEVIIDRQQAGTFDLSANEIISQLKDQLMGADAGEFESEGEMKDIAVKLPETGIYQLEDIQIKSGNKSIRLGDLARINTILTTPLVPLSRRDKRWQVSPRLPVP</sequence>
<organism evidence="1">
    <name type="scientific">marine sediment metagenome</name>
    <dbReference type="NCBI Taxonomy" id="412755"/>
    <lineage>
        <taxon>unclassified sequences</taxon>
        <taxon>metagenomes</taxon>
        <taxon>ecological metagenomes</taxon>
    </lineage>
</organism>
<name>X1RIW6_9ZZZZ</name>
<dbReference type="InterPro" id="IPR027463">
    <property type="entry name" value="AcrB_DN_DC_subdom"/>
</dbReference>
<dbReference type="Gene3D" id="3.30.70.1440">
    <property type="entry name" value="Multidrug efflux transporter AcrB pore domain"/>
    <property type="match status" value="1"/>
</dbReference>